<dbReference type="AlphaFoldDB" id="A0A6B3RKE9"/>
<accession>A0A6B3RKE9</accession>
<evidence type="ECO:0000256" key="1">
    <source>
        <dbReference type="ARBA" id="ARBA00004429"/>
    </source>
</evidence>
<comment type="function">
    <text evidence="9">Part of the tripartite ATP-independent periplasmic (TRAP) transport system.</text>
</comment>
<feature type="transmembrane region" description="Helical" evidence="9">
    <location>
        <begin position="120"/>
        <end position="141"/>
    </location>
</feature>
<feature type="transmembrane region" description="Helical" evidence="9">
    <location>
        <begin position="161"/>
        <end position="182"/>
    </location>
</feature>
<feature type="domain" description="Tripartite ATP-independent periplasmic transporters DctQ component" evidence="10">
    <location>
        <begin position="57"/>
        <end position="185"/>
    </location>
</feature>
<evidence type="ECO:0000259" key="10">
    <source>
        <dbReference type="Pfam" id="PF04290"/>
    </source>
</evidence>
<keyword evidence="4 9" id="KW-0997">Cell inner membrane</keyword>
<dbReference type="PANTHER" id="PTHR35011:SF2">
    <property type="entry name" value="2,3-DIKETO-L-GULONATE TRAP TRANSPORTER SMALL PERMEASE PROTEIN YIAM"/>
    <property type="match status" value="1"/>
</dbReference>
<dbReference type="GO" id="GO:0015740">
    <property type="term" value="P:C4-dicarboxylate transport"/>
    <property type="evidence" value="ECO:0007669"/>
    <property type="project" value="TreeGrafter"/>
</dbReference>
<dbReference type="InterPro" id="IPR055348">
    <property type="entry name" value="DctQ"/>
</dbReference>
<protein>
    <recommendedName>
        <fullName evidence="9">TRAP transporter small permease protein</fullName>
    </recommendedName>
</protein>
<evidence type="ECO:0000256" key="6">
    <source>
        <dbReference type="ARBA" id="ARBA00022989"/>
    </source>
</evidence>
<name>A0A6B3RKE9_9RHOB</name>
<evidence type="ECO:0000256" key="5">
    <source>
        <dbReference type="ARBA" id="ARBA00022692"/>
    </source>
</evidence>
<dbReference type="GO" id="GO:0022857">
    <property type="term" value="F:transmembrane transporter activity"/>
    <property type="evidence" value="ECO:0007669"/>
    <property type="project" value="UniProtKB-UniRule"/>
</dbReference>
<evidence type="ECO:0000256" key="4">
    <source>
        <dbReference type="ARBA" id="ARBA00022519"/>
    </source>
</evidence>
<keyword evidence="3" id="KW-1003">Cell membrane</keyword>
<dbReference type="Proteomes" id="UP000481421">
    <property type="component" value="Unassembled WGS sequence"/>
</dbReference>
<gene>
    <name evidence="11" type="ORF">G3572_09840</name>
</gene>
<keyword evidence="6 9" id="KW-1133">Transmembrane helix</keyword>
<comment type="caution">
    <text evidence="11">The sequence shown here is derived from an EMBL/GenBank/DDBJ whole genome shotgun (WGS) entry which is preliminary data.</text>
</comment>
<proteinExistence type="inferred from homology"/>
<sequence>MDLLSIPIWFNDNPTAETVQVPRRCWGGSGRSRPLKRLVWHFWAVVDLVIAILLAAMIALVFTNVVLRYGFSSGIRQSVELARLWFVWVVMLGAAVALRRGEHLAVAEFSEALFPRAVPYLRRLCWLVVIVAVVMLFIGALNQTMANWNNISQLTGLPSALFYLAGVVSAVMMCAIAIIRLIDPMQTGIARMEHSE</sequence>
<comment type="similarity">
    <text evidence="8 9">Belongs to the TRAP transporter small permease family.</text>
</comment>
<evidence type="ECO:0000256" key="3">
    <source>
        <dbReference type="ARBA" id="ARBA00022475"/>
    </source>
</evidence>
<reference evidence="11 12" key="1">
    <citation type="submission" date="2020-02" db="EMBL/GenBank/DDBJ databases">
        <title>Rhodobacter algicola sp. nov., isolated from microalga culture.</title>
        <authorList>
            <person name="Park C.-Y."/>
        </authorList>
    </citation>
    <scope>NUCLEOTIDE SEQUENCE [LARGE SCALE GENOMIC DNA]</scope>
    <source>
        <strain evidence="11 12">ETT8</strain>
    </source>
</reference>
<feature type="transmembrane region" description="Helical" evidence="9">
    <location>
        <begin position="82"/>
        <end position="99"/>
    </location>
</feature>
<keyword evidence="2 9" id="KW-0813">Transport</keyword>
<feature type="transmembrane region" description="Helical" evidence="9">
    <location>
        <begin position="38"/>
        <end position="62"/>
    </location>
</feature>
<evidence type="ECO:0000256" key="8">
    <source>
        <dbReference type="ARBA" id="ARBA00038436"/>
    </source>
</evidence>
<evidence type="ECO:0000313" key="11">
    <source>
        <dbReference type="EMBL" id="NEX46510.1"/>
    </source>
</evidence>
<keyword evidence="7 9" id="KW-0472">Membrane</keyword>
<keyword evidence="5 9" id="KW-0812">Transmembrane</keyword>
<dbReference type="EMBL" id="JAAIKE010000002">
    <property type="protein sequence ID" value="NEX46510.1"/>
    <property type="molecule type" value="Genomic_DNA"/>
</dbReference>
<dbReference type="Pfam" id="PF04290">
    <property type="entry name" value="DctQ"/>
    <property type="match status" value="1"/>
</dbReference>
<evidence type="ECO:0000313" key="12">
    <source>
        <dbReference type="Proteomes" id="UP000481421"/>
    </source>
</evidence>
<dbReference type="InterPro" id="IPR007387">
    <property type="entry name" value="TRAP_DctQ"/>
</dbReference>
<comment type="subunit">
    <text evidence="9">The complex comprises the extracytoplasmic solute receptor protein and the two transmembrane proteins.</text>
</comment>
<organism evidence="11 12">
    <name type="scientific">Pseudotabrizicola algicola</name>
    <dbReference type="NCBI Taxonomy" id="2709381"/>
    <lineage>
        <taxon>Bacteria</taxon>
        <taxon>Pseudomonadati</taxon>
        <taxon>Pseudomonadota</taxon>
        <taxon>Alphaproteobacteria</taxon>
        <taxon>Rhodobacterales</taxon>
        <taxon>Paracoccaceae</taxon>
        <taxon>Pseudotabrizicola</taxon>
    </lineage>
</organism>
<comment type="subcellular location">
    <subcellularLocation>
        <location evidence="1 9">Cell inner membrane</location>
        <topology evidence="1 9">Multi-pass membrane protein</topology>
    </subcellularLocation>
</comment>
<keyword evidence="12" id="KW-1185">Reference proteome</keyword>
<dbReference type="GO" id="GO:0005886">
    <property type="term" value="C:plasma membrane"/>
    <property type="evidence" value="ECO:0007669"/>
    <property type="project" value="UniProtKB-SubCell"/>
</dbReference>
<evidence type="ECO:0000256" key="9">
    <source>
        <dbReference type="RuleBase" id="RU369079"/>
    </source>
</evidence>
<evidence type="ECO:0000256" key="2">
    <source>
        <dbReference type="ARBA" id="ARBA00022448"/>
    </source>
</evidence>
<dbReference type="PANTHER" id="PTHR35011">
    <property type="entry name" value="2,3-DIKETO-L-GULONATE TRAP TRANSPORTER SMALL PERMEASE PROTEIN YIAM"/>
    <property type="match status" value="1"/>
</dbReference>
<evidence type="ECO:0000256" key="7">
    <source>
        <dbReference type="ARBA" id="ARBA00023136"/>
    </source>
</evidence>